<evidence type="ECO:0000259" key="2">
    <source>
        <dbReference type="Pfam" id="PF00155"/>
    </source>
</evidence>
<dbReference type="Gene3D" id="3.40.640.10">
    <property type="entry name" value="Type I PLP-dependent aspartate aminotransferase-like (Major domain)"/>
    <property type="match status" value="1"/>
</dbReference>
<organism evidence="3 4">
    <name type="scientific">Fukomys damarensis</name>
    <name type="common">Damaraland mole rat</name>
    <name type="synonym">Cryptomys damarensis</name>
    <dbReference type="NCBI Taxonomy" id="885580"/>
    <lineage>
        <taxon>Eukaryota</taxon>
        <taxon>Metazoa</taxon>
        <taxon>Chordata</taxon>
        <taxon>Craniata</taxon>
        <taxon>Vertebrata</taxon>
        <taxon>Euteleostomi</taxon>
        <taxon>Mammalia</taxon>
        <taxon>Eutheria</taxon>
        <taxon>Euarchontoglires</taxon>
        <taxon>Glires</taxon>
        <taxon>Rodentia</taxon>
        <taxon>Hystricomorpha</taxon>
        <taxon>Bathyergidae</taxon>
        <taxon>Fukomys</taxon>
    </lineage>
</organism>
<name>A0A091DY10_FUKDA</name>
<dbReference type="PANTHER" id="PTHR43795:SF1">
    <property type="entry name" value="INACTIVE 1-AMINOCYCLOPROPANE-1-CARBOXYLATE SYNTHASE-LIKE PROTEIN 2-RELATED"/>
    <property type="match status" value="1"/>
</dbReference>
<accession>A0A091DY10</accession>
<dbReference type="InterPro" id="IPR015424">
    <property type="entry name" value="PyrdxlP-dep_Trfase"/>
</dbReference>
<dbReference type="EMBL" id="KN121869">
    <property type="protein sequence ID" value="KFO35170.1"/>
    <property type="molecule type" value="Genomic_DNA"/>
</dbReference>
<dbReference type="InterPro" id="IPR050478">
    <property type="entry name" value="Ethylene_sulfur-biosynth"/>
</dbReference>
<sequence>MNYIEAPLLQYPDWRGHPFLRAEVAKFLSYYCRAHSLLDLRSVVFLKSCSTVLSVLAVVLCDPGDAILVSTPFHSGFLFRAQMFAQVELISVHVDSEITNKHTQPSQPTVGKLEQVLLEAKKKSKKVKGLLLANPQNPVGDVNMKESLKEYLKFAKRNELHVIIDEMYMLSRFDETIVFHSVLSLESLCNANRTHVIGAVSDFGITGFHFGVLCTHSDDVVSAMSTFGYLHSVSGITQYKLHPCLGTETVSTECTCPPATLGSMTRMSMSPRGCSSWRSFSSRSAFPVAAVAFISG</sequence>
<dbReference type="SUPFAM" id="SSF53383">
    <property type="entry name" value="PLP-dependent transferases"/>
    <property type="match status" value="1"/>
</dbReference>
<protein>
    <submittedName>
        <fullName evidence="3">1-aminocyclopropane-1-carboxylate synthase-like protein 2</fullName>
    </submittedName>
</protein>
<gene>
    <name evidence="3" type="ORF">H920_03433</name>
</gene>
<dbReference type="CDD" id="cd00609">
    <property type="entry name" value="AAT_like"/>
    <property type="match status" value="1"/>
</dbReference>
<dbReference type="GO" id="GO:0030170">
    <property type="term" value="F:pyridoxal phosphate binding"/>
    <property type="evidence" value="ECO:0007669"/>
    <property type="project" value="InterPro"/>
</dbReference>
<dbReference type="PANTHER" id="PTHR43795">
    <property type="entry name" value="BIFUNCTIONAL ASPARTATE AMINOTRANSFERASE AND GLUTAMATE/ASPARTATE-PREPHENATE AMINOTRANSFERASE-RELATED"/>
    <property type="match status" value="1"/>
</dbReference>
<evidence type="ECO:0000313" key="3">
    <source>
        <dbReference type="EMBL" id="KFO35170.1"/>
    </source>
</evidence>
<keyword evidence="4" id="KW-1185">Reference proteome</keyword>
<keyword evidence="1" id="KW-0663">Pyridoxal phosphate</keyword>
<dbReference type="GO" id="GO:0008483">
    <property type="term" value="F:transaminase activity"/>
    <property type="evidence" value="ECO:0007669"/>
    <property type="project" value="TreeGrafter"/>
</dbReference>
<dbReference type="AlphaFoldDB" id="A0A091DY10"/>
<evidence type="ECO:0000256" key="1">
    <source>
        <dbReference type="ARBA" id="ARBA00022898"/>
    </source>
</evidence>
<dbReference type="InterPro" id="IPR015421">
    <property type="entry name" value="PyrdxlP-dep_Trfase_major"/>
</dbReference>
<dbReference type="PRINTS" id="PR00753">
    <property type="entry name" value="ACCSYNTHASE"/>
</dbReference>
<dbReference type="Proteomes" id="UP000028990">
    <property type="component" value="Unassembled WGS sequence"/>
</dbReference>
<reference evidence="3 4" key="1">
    <citation type="submission" date="2013-11" db="EMBL/GenBank/DDBJ databases">
        <title>The Damaraland mole rat (Fukomys damarensis) genome and evolution of African mole rats.</title>
        <authorList>
            <person name="Gladyshev V.N."/>
            <person name="Fang X."/>
        </authorList>
    </citation>
    <scope>NUCLEOTIDE SEQUENCE [LARGE SCALE GENOMIC DNA]</scope>
    <source>
        <tissue evidence="3">Liver</tissue>
    </source>
</reference>
<feature type="domain" description="Aminotransferase class I/classII large" evidence="2">
    <location>
        <begin position="8"/>
        <end position="238"/>
    </location>
</feature>
<dbReference type="GO" id="GO:0006520">
    <property type="term" value="P:amino acid metabolic process"/>
    <property type="evidence" value="ECO:0007669"/>
    <property type="project" value="TreeGrafter"/>
</dbReference>
<dbReference type="Pfam" id="PF00155">
    <property type="entry name" value="Aminotran_1_2"/>
    <property type="match status" value="1"/>
</dbReference>
<dbReference type="InterPro" id="IPR004839">
    <property type="entry name" value="Aminotransferase_I/II_large"/>
</dbReference>
<evidence type="ECO:0000313" key="4">
    <source>
        <dbReference type="Proteomes" id="UP000028990"/>
    </source>
</evidence>
<proteinExistence type="predicted"/>